<accession>A0A835F811</accession>
<dbReference type="FunFam" id="3.50.50.60:FF:000565">
    <property type="entry name" value="Flavin-containing monooxygenase"/>
    <property type="match status" value="1"/>
</dbReference>
<feature type="region of interest" description="Disordered" evidence="9">
    <location>
        <begin position="498"/>
        <end position="520"/>
    </location>
</feature>
<keyword evidence="3 8" id="KW-0285">Flavoprotein</keyword>
<proteinExistence type="inferred from homology"/>
<dbReference type="PANTHER" id="PTHR23023">
    <property type="entry name" value="DIMETHYLANILINE MONOOXYGENASE"/>
    <property type="match status" value="1"/>
</dbReference>
<evidence type="ECO:0000313" key="10">
    <source>
        <dbReference type="EMBL" id="KAF8731662.1"/>
    </source>
</evidence>
<evidence type="ECO:0000256" key="5">
    <source>
        <dbReference type="ARBA" id="ARBA00022857"/>
    </source>
</evidence>
<evidence type="ECO:0000256" key="7">
    <source>
        <dbReference type="ARBA" id="ARBA00058243"/>
    </source>
</evidence>
<dbReference type="InterPro" id="IPR020946">
    <property type="entry name" value="Flavin_mOase-like"/>
</dbReference>
<comment type="function">
    <text evidence="7">Catalyzes the conversion of methylthioalkyl glucosinolates of any chain length into methylsulfinylalkyl glucosinolates.</text>
</comment>
<keyword evidence="6 8" id="KW-0560">Oxidoreductase</keyword>
<organism evidence="10 11">
    <name type="scientific">Digitaria exilis</name>
    <dbReference type="NCBI Taxonomy" id="1010633"/>
    <lineage>
        <taxon>Eukaryota</taxon>
        <taxon>Viridiplantae</taxon>
        <taxon>Streptophyta</taxon>
        <taxon>Embryophyta</taxon>
        <taxon>Tracheophyta</taxon>
        <taxon>Spermatophyta</taxon>
        <taxon>Magnoliopsida</taxon>
        <taxon>Liliopsida</taxon>
        <taxon>Poales</taxon>
        <taxon>Poaceae</taxon>
        <taxon>PACMAD clade</taxon>
        <taxon>Panicoideae</taxon>
        <taxon>Panicodae</taxon>
        <taxon>Paniceae</taxon>
        <taxon>Anthephorinae</taxon>
        <taxon>Digitaria</taxon>
    </lineage>
</organism>
<dbReference type="InterPro" id="IPR000960">
    <property type="entry name" value="Flavin_mOase"/>
</dbReference>
<feature type="compositionally biased region" description="Polar residues" evidence="9">
    <location>
        <begin position="501"/>
        <end position="520"/>
    </location>
</feature>
<comment type="similarity">
    <text evidence="2 8">Belongs to the FMO family.</text>
</comment>
<keyword evidence="8" id="KW-0503">Monooxygenase</keyword>
<evidence type="ECO:0000256" key="4">
    <source>
        <dbReference type="ARBA" id="ARBA00022827"/>
    </source>
</evidence>
<evidence type="ECO:0000256" key="1">
    <source>
        <dbReference type="ARBA" id="ARBA00001974"/>
    </source>
</evidence>
<dbReference type="InterPro" id="IPR050346">
    <property type="entry name" value="FMO-like"/>
</dbReference>
<sequence>MCGDDGGSLQHSHRSRKVCVVGAGMAGLAAARELRREGHAVTVMEQRGDVGGQWLYDPRTDGGDPLGAAPPPVKVHSSMYASVRLISPRELMGFSDFQFVPTRHGGGDPRRFPVHGEVYRYLKDFCDTFGLMDFVKLNTRVVRVAMAPPRPPDEEKEGGDELRRVVRSVKIRESVDCIADDEEIAAEEEEMFDAVVVANGHYSQPRLPSINGMEQWKRRQLHSHSYRVPDPFRGEVVVLVGCGDSGLDIVLDLCGVAREVHLTSNSSMASATSTSPAMSKMLANHAGHLHLHPRIDRLCHDGHVAFVDGSGVVADTVIYCTGYDYSFPFLDTGGLVTVDDNRVGPLFEHTFPPAIAPSLSFVGVPRKVIVPWFFQAQGRWIARVLSCRSSLPEVEEMVRAVEEYHHGREIAGVPKKYSHDLGGVDPRNVDPKEMYEFVAKYTDLAPMEDWKNEIVYSVIRNVKQDRETFRDRDDDSENVRRGVETWLTLNMSAAAKEDGAANSTSACAHSPSCLNSDIRS</sequence>
<dbReference type="PRINTS" id="PR00370">
    <property type="entry name" value="FMOXYGENASE"/>
</dbReference>
<keyword evidence="4 8" id="KW-0274">FAD</keyword>
<dbReference type="GO" id="GO:0004499">
    <property type="term" value="F:N,N-dimethylaniline monooxygenase activity"/>
    <property type="evidence" value="ECO:0007669"/>
    <property type="project" value="InterPro"/>
</dbReference>
<dbReference type="GO" id="GO:0050660">
    <property type="term" value="F:flavin adenine dinucleotide binding"/>
    <property type="evidence" value="ECO:0007669"/>
    <property type="project" value="InterPro"/>
</dbReference>
<dbReference type="EMBL" id="JACEFO010001605">
    <property type="protein sequence ID" value="KAF8731662.1"/>
    <property type="molecule type" value="Genomic_DNA"/>
</dbReference>
<dbReference type="AlphaFoldDB" id="A0A835F811"/>
<dbReference type="GO" id="GO:0050661">
    <property type="term" value="F:NADP binding"/>
    <property type="evidence" value="ECO:0007669"/>
    <property type="project" value="InterPro"/>
</dbReference>
<dbReference type="SUPFAM" id="SSF51905">
    <property type="entry name" value="FAD/NAD(P)-binding domain"/>
    <property type="match status" value="2"/>
</dbReference>
<dbReference type="OrthoDB" id="66881at2759"/>
<protein>
    <recommendedName>
        <fullName evidence="8">Flavin-containing monooxygenase</fullName>
        <ecNumber evidence="8">1.-.-.-</ecNumber>
    </recommendedName>
</protein>
<gene>
    <name evidence="10" type="ORF">HU200_015590</name>
</gene>
<evidence type="ECO:0000256" key="3">
    <source>
        <dbReference type="ARBA" id="ARBA00022630"/>
    </source>
</evidence>
<evidence type="ECO:0000313" key="11">
    <source>
        <dbReference type="Proteomes" id="UP000636709"/>
    </source>
</evidence>
<evidence type="ECO:0000256" key="8">
    <source>
        <dbReference type="RuleBase" id="RU361177"/>
    </source>
</evidence>
<comment type="cofactor">
    <cofactor evidence="1 8">
        <name>FAD</name>
        <dbReference type="ChEBI" id="CHEBI:57692"/>
    </cofactor>
</comment>
<keyword evidence="5" id="KW-0521">NADP</keyword>
<dbReference type="Pfam" id="PF00743">
    <property type="entry name" value="FMO-like"/>
    <property type="match status" value="2"/>
</dbReference>
<evidence type="ECO:0000256" key="2">
    <source>
        <dbReference type="ARBA" id="ARBA00009183"/>
    </source>
</evidence>
<dbReference type="Proteomes" id="UP000636709">
    <property type="component" value="Unassembled WGS sequence"/>
</dbReference>
<name>A0A835F811_9POAL</name>
<comment type="caution">
    <text evidence="10">The sequence shown here is derived from an EMBL/GenBank/DDBJ whole genome shotgun (WGS) entry which is preliminary data.</text>
</comment>
<keyword evidence="11" id="KW-1185">Reference proteome</keyword>
<evidence type="ECO:0000256" key="6">
    <source>
        <dbReference type="ARBA" id="ARBA00023002"/>
    </source>
</evidence>
<dbReference type="EC" id="1.-.-.-" evidence="8"/>
<dbReference type="FunFam" id="3.50.50.60:FF:000147">
    <property type="entry name" value="Flavin-containing monooxygenase"/>
    <property type="match status" value="1"/>
</dbReference>
<dbReference type="InterPro" id="IPR036188">
    <property type="entry name" value="FAD/NAD-bd_sf"/>
</dbReference>
<dbReference type="Gene3D" id="3.50.50.60">
    <property type="entry name" value="FAD/NAD(P)-binding domain"/>
    <property type="match status" value="2"/>
</dbReference>
<reference evidence="10" key="1">
    <citation type="submission" date="2020-07" db="EMBL/GenBank/DDBJ databases">
        <title>Genome sequence and genetic diversity analysis of an under-domesticated orphan crop, white fonio (Digitaria exilis).</title>
        <authorList>
            <person name="Bennetzen J.L."/>
            <person name="Chen S."/>
            <person name="Ma X."/>
            <person name="Wang X."/>
            <person name="Yssel A.E.J."/>
            <person name="Chaluvadi S.R."/>
            <person name="Johnson M."/>
            <person name="Gangashetty P."/>
            <person name="Hamidou F."/>
            <person name="Sanogo M.D."/>
            <person name="Zwaenepoel A."/>
            <person name="Wallace J."/>
            <person name="Van De Peer Y."/>
            <person name="Van Deynze A."/>
        </authorList>
    </citation>
    <scope>NUCLEOTIDE SEQUENCE</scope>
    <source>
        <tissue evidence="10">Leaves</tissue>
    </source>
</reference>
<evidence type="ECO:0000256" key="9">
    <source>
        <dbReference type="SAM" id="MobiDB-lite"/>
    </source>
</evidence>